<dbReference type="AlphaFoldDB" id="C0GJB5"/>
<dbReference type="RefSeq" id="WP_008518109.1">
    <property type="nucleotide sequence ID" value="NZ_ACJM01000015.1"/>
</dbReference>
<dbReference type="PANTHER" id="PTHR40026:SF1">
    <property type="entry name" value="PROTEIN VEG"/>
    <property type="match status" value="1"/>
</dbReference>
<evidence type="ECO:0008006" key="3">
    <source>
        <dbReference type="Google" id="ProtNLM"/>
    </source>
</evidence>
<evidence type="ECO:0000313" key="1">
    <source>
        <dbReference type="EMBL" id="EEG76600.1"/>
    </source>
</evidence>
<reference evidence="1 2" key="1">
    <citation type="submission" date="2009-02" db="EMBL/GenBank/DDBJ databases">
        <title>Sequencing of the draft genome and assembly of Dethiobacter alkaliphilus AHT 1.</title>
        <authorList>
            <consortium name="US DOE Joint Genome Institute (JGI-PGF)"/>
            <person name="Lucas S."/>
            <person name="Copeland A."/>
            <person name="Lapidus A."/>
            <person name="Glavina del Rio T."/>
            <person name="Dalin E."/>
            <person name="Tice H."/>
            <person name="Bruce D."/>
            <person name="Goodwin L."/>
            <person name="Pitluck S."/>
            <person name="Larimer F."/>
            <person name="Land M.L."/>
            <person name="Hauser L."/>
            <person name="Muyzer G."/>
        </authorList>
    </citation>
    <scope>NUCLEOTIDE SEQUENCE [LARGE SCALE GENOMIC DNA]</scope>
    <source>
        <strain evidence="1 2">AHT 1</strain>
    </source>
</reference>
<organism evidence="1 2">
    <name type="scientific">Dethiobacter alkaliphilus AHT 1</name>
    <dbReference type="NCBI Taxonomy" id="555088"/>
    <lineage>
        <taxon>Bacteria</taxon>
        <taxon>Bacillati</taxon>
        <taxon>Bacillota</taxon>
        <taxon>Dethiobacteria</taxon>
        <taxon>Dethiobacterales</taxon>
        <taxon>Dethiobacteraceae</taxon>
        <taxon>Dethiobacter</taxon>
    </lineage>
</organism>
<gene>
    <name evidence="1" type="ORF">DealDRAFT_2574</name>
</gene>
<keyword evidence="2" id="KW-1185">Reference proteome</keyword>
<dbReference type="EMBL" id="ACJM01000015">
    <property type="protein sequence ID" value="EEG76600.1"/>
    <property type="molecule type" value="Genomic_DNA"/>
</dbReference>
<name>C0GJB5_DETAL</name>
<dbReference type="eggNOG" id="COG4466">
    <property type="taxonomic scope" value="Bacteria"/>
</dbReference>
<dbReference type="PIRSF" id="PIRSF037257">
    <property type="entry name" value="DUF1021"/>
    <property type="match status" value="1"/>
</dbReference>
<comment type="caution">
    <text evidence="1">The sequence shown here is derived from an EMBL/GenBank/DDBJ whole genome shotgun (WGS) entry which is preliminary data.</text>
</comment>
<accession>C0GJB5</accession>
<protein>
    <recommendedName>
        <fullName evidence="3">Veg protein</fullName>
    </recommendedName>
</protein>
<dbReference type="PANTHER" id="PTHR40026">
    <property type="entry name" value="PROTEIN VEG"/>
    <property type="match status" value="1"/>
</dbReference>
<dbReference type="Gene3D" id="2.30.30.100">
    <property type="match status" value="1"/>
</dbReference>
<sequence>MLAATNALLQIRRSLETHVGQQIRLRAHRGRRKTLEKVGVLENTYPSIFVVRIDEPNYNQRLSFSYADVLTETVELTLMQKARESKTKNLA</sequence>
<dbReference type="InterPro" id="IPR009366">
    <property type="entry name" value="Protein_Veg"/>
</dbReference>
<evidence type="ECO:0000313" key="2">
    <source>
        <dbReference type="Proteomes" id="UP000006443"/>
    </source>
</evidence>
<dbReference type="Pfam" id="PF06257">
    <property type="entry name" value="VEG"/>
    <property type="match status" value="1"/>
</dbReference>
<dbReference type="Proteomes" id="UP000006443">
    <property type="component" value="Unassembled WGS sequence"/>
</dbReference>
<dbReference type="OrthoDB" id="5469at2"/>
<dbReference type="STRING" id="555088.DealDRAFT_2574"/>
<dbReference type="GO" id="GO:0006355">
    <property type="term" value="P:regulation of DNA-templated transcription"/>
    <property type="evidence" value="ECO:0007669"/>
    <property type="project" value="InterPro"/>
</dbReference>
<proteinExistence type="predicted"/>